<gene>
    <name evidence="10" type="primary">fluC</name>
    <name evidence="10" type="synonym">crcB</name>
    <name evidence="11" type="ORF">K8V81_08395</name>
</gene>
<dbReference type="EMBL" id="DYUE01000193">
    <property type="protein sequence ID" value="HJG91733.1"/>
    <property type="molecule type" value="Genomic_DNA"/>
</dbReference>
<evidence type="ECO:0000256" key="8">
    <source>
        <dbReference type="ARBA" id="ARBA00035585"/>
    </source>
</evidence>
<comment type="catalytic activity">
    <reaction evidence="8">
        <text>fluoride(in) = fluoride(out)</text>
        <dbReference type="Rhea" id="RHEA:76159"/>
        <dbReference type="ChEBI" id="CHEBI:17051"/>
    </reaction>
    <physiologicalReaction direction="left-to-right" evidence="8">
        <dbReference type="Rhea" id="RHEA:76160"/>
    </physiologicalReaction>
</comment>
<keyword evidence="10" id="KW-0813">Transport</keyword>
<keyword evidence="10" id="KW-0915">Sodium</keyword>
<evidence type="ECO:0000256" key="6">
    <source>
        <dbReference type="ARBA" id="ARBA00023303"/>
    </source>
</evidence>
<keyword evidence="4 10" id="KW-1133">Transmembrane helix</keyword>
<evidence type="ECO:0000256" key="1">
    <source>
        <dbReference type="ARBA" id="ARBA00004651"/>
    </source>
</evidence>
<dbReference type="PANTHER" id="PTHR28259:SF1">
    <property type="entry name" value="FLUORIDE EXPORT PROTEIN 1-RELATED"/>
    <property type="match status" value="1"/>
</dbReference>
<feature type="binding site" evidence="10">
    <location>
        <position position="89"/>
    </location>
    <ligand>
        <name>Na(+)</name>
        <dbReference type="ChEBI" id="CHEBI:29101"/>
        <note>structural</note>
    </ligand>
</feature>
<evidence type="ECO:0000313" key="12">
    <source>
        <dbReference type="Proteomes" id="UP000742460"/>
    </source>
</evidence>
<evidence type="ECO:0000256" key="10">
    <source>
        <dbReference type="HAMAP-Rule" id="MF_00454"/>
    </source>
</evidence>
<feature type="transmembrane region" description="Helical" evidence="10">
    <location>
        <begin position="78"/>
        <end position="98"/>
    </location>
</feature>
<organism evidence="11 12">
    <name type="scientific">Brachybacterium massiliense</name>
    <dbReference type="NCBI Taxonomy" id="1755098"/>
    <lineage>
        <taxon>Bacteria</taxon>
        <taxon>Bacillati</taxon>
        <taxon>Actinomycetota</taxon>
        <taxon>Actinomycetes</taxon>
        <taxon>Micrococcales</taxon>
        <taxon>Dermabacteraceae</taxon>
        <taxon>Brachybacterium</taxon>
    </lineage>
</organism>
<dbReference type="Proteomes" id="UP000742460">
    <property type="component" value="Unassembled WGS sequence"/>
</dbReference>
<reference evidence="11" key="2">
    <citation type="submission" date="2021-09" db="EMBL/GenBank/DDBJ databases">
        <authorList>
            <person name="Gilroy R."/>
        </authorList>
    </citation>
    <scope>NUCLEOTIDE SEQUENCE</scope>
    <source>
        <strain evidence="11">ChiGjej5B5-22894</strain>
    </source>
</reference>
<dbReference type="HAMAP" id="MF_00454">
    <property type="entry name" value="FluC"/>
    <property type="match status" value="1"/>
</dbReference>
<dbReference type="AlphaFoldDB" id="A0A921SXD3"/>
<dbReference type="Pfam" id="PF02537">
    <property type="entry name" value="CRCB"/>
    <property type="match status" value="1"/>
</dbReference>
<keyword evidence="10" id="KW-0479">Metal-binding</keyword>
<proteinExistence type="inferred from homology"/>
<evidence type="ECO:0000256" key="7">
    <source>
        <dbReference type="ARBA" id="ARBA00035120"/>
    </source>
</evidence>
<accession>A0A921SXD3</accession>
<dbReference type="GO" id="GO:0140114">
    <property type="term" value="P:cellular detoxification of fluoride"/>
    <property type="evidence" value="ECO:0007669"/>
    <property type="project" value="UniProtKB-UniRule"/>
</dbReference>
<protein>
    <recommendedName>
        <fullName evidence="10">Fluoride-specific ion channel FluC</fullName>
    </recommendedName>
</protein>
<sequence length="136" mass="13756">MSAGGLLLAAVLVTLGGGLGAAARWGLGELAVRWARARQAEEPERIRLGATFAANVLACLLLGIVVARFGAATGWGGYVNLMLAAGFCGGLSTLSTAAHDIVELVRRSSFSIALAYLLLSAGSGMAALWVGLVIAS</sequence>
<dbReference type="GO" id="GO:0062054">
    <property type="term" value="F:fluoride channel activity"/>
    <property type="evidence" value="ECO:0007669"/>
    <property type="project" value="UniProtKB-UniRule"/>
</dbReference>
<comment type="similarity">
    <text evidence="7 10">Belongs to the fluoride channel Fluc/FEX (TC 1.A.43) family.</text>
</comment>
<keyword evidence="10" id="KW-0406">Ion transport</keyword>
<evidence type="ECO:0000256" key="4">
    <source>
        <dbReference type="ARBA" id="ARBA00022989"/>
    </source>
</evidence>
<evidence type="ECO:0000313" key="11">
    <source>
        <dbReference type="EMBL" id="HJG91733.1"/>
    </source>
</evidence>
<evidence type="ECO:0000256" key="9">
    <source>
        <dbReference type="ARBA" id="ARBA00049940"/>
    </source>
</evidence>
<comment type="subcellular location">
    <subcellularLocation>
        <location evidence="1 10">Cell membrane</location>
        <topology evidence="1 10">Multi-pass membrane protein</topology>
    </subcellularLocation>
</comment>
<reference evidence="11" key="1">
    <citation type="journal article" date="2021" name="PeerJ">
        <title>Extensive microbial diversity within the chicken gut microbiome revealed by metagenomics and culture.</title>
        <authorList>
            <person name="Gilroy R."/>
            <person name="Ravi A."/>
            <person name="Getino M."/>
            <person name="Pursley I."/>
            <person name="Horton D.L."/>
            <person name="Alikhan N.F."/>
            <person name="Baker D."/>
            <person name="Gharbi K."/>
            <person name="Hall N."/>
            <person name="Watson M."/>
            <person name="Adriaenssens E.M."/>
            <person name="Foster-Nyarko E."/>
            <person name="Jarju S."/>
            <person name="Secka A."/>
            <person name="Antonio M."/>
            <person name="Oren A."/>
            <person name="Chaudhuri R.R."/>
            <person name="La Ragione R."/>
            <person name="Hildebrand F."/>
            <person name="Pallen M.J."/>
        </authorList>
    </citation>
    <scope>NUCLEOTIDE SEQUENCE</scope>
    <source>
        <strain evidence="11">ChiGjej5B5-22894</strain>
    </source>
</reference>
<feature type="transmembrane region" description="Helical" evidence="10">
    <location>
        <begin position="46"/>
        <end position="66"/>
    </location>
</feature>
<dbReference type="GO" id="GO:0046872">
    <property type="term" value="F:metal ion binding"/>
    <property type="evidence" value="ECO:0007669"/>
    <property type="project" value="UniProtKB-KW"/>
</dbReference>
<keyword evidence="5 10" id="KW-0472">Membrane</keyword>
<keyword evidence="2 10" id="KW-1003">Cell membrane</keyword>
<evidence type="ECO:0000256" key="3">
    <source>
        <dbReference type="ARBA" id="ARBA00022692"/>
    </source>
</evidence>
<dbReference type="GO" id="GO:0005886">
    <property type="term" value="C:plasma membrane"/>
    <property type="evidence" value="ECO:0007669"/>
    <property type="project" value="UniProtKB-SubCell"/>
</dbReference>
<comment type="function">
    <text evidence="9 10">Fluoride-specific ion channel. Important for reducing fluoride concentration in the cell, thus reducing its toxicity.</text>
</comment>
<comment type="caution">
    <text evidence="11">The sequence shown here is derived from an EMBL/GenBank/DDBJ whole genome shotgun (WGS) entry which is preliminary data.</text>
</comment>
<feature type="binding site" evidence="10">
    <location>
        <position position="92"/>
    </location>
    <ligand>
        <name>Na(+)</name>
        <dbReference type="ChEBI" id="CHEBI:29101"/>
        <note>structural</note>
    </ligand>
</feature>
<keyword evidence="3 10" id="KW-0812">Transmembrane</keyword>
<evidence type="ECO:0000256" key="2">
    <source>
        <dbReference type="ARBA" id="ARBA00022475"/>
    </source>
</evidence>
<feature type="transmembrane region" description="Helical" evidence="10">
    <location>
        <begin position="110"/>
        <end position="135"/>
    </location>
</feature>
<comment type="activity regulation">
    <text evidence="10">Na(+) is not transported, but it plays an essential structural role and its presence is essential for fluoride channel function.</text>
</comment>
<dbReference type="PANTHER" id="PTHR28259">
    <property type="entry name" value="FLUORIDE EXPORT PROTEIN 1-RELATED"/>
    <property type="match status" value="1"/>
</dbReference>
<evidence type="ECO:0000256" key="5">
    <source>
        <dbReference type="ARBA" id="ARBA00023136"/>
    </source>
</evidence>
<keyword evidence="6 10" id="KW-0407">Ion channel</keyword>
<dbReference type="InterPro" id="IPR003691">
    <property type="entry name" value="FluC"/>
</dbReference>
<name>A0A921SXD3_9MICO</name>